<keyword evidence="1" id="KW-0175">Coiled coil</keyword>
<dbReference type="AlphaFoldDB" id="A0AAW4BI44"/>
<evidence type="ECO:0000313" key="2">
    <source>
        <dbReference type="EMBL" id="MBF4437049.1"/>
    </source>
</evidence>
<sequence>QEQNLQALLDQSKLEILHWFTKYSESERELDKLRIRSKRDYESLEWHKSEIGKERKAKKMLEDRIELLESLLNEKSEKNNGT</sequence>
<comment type="caution">
    <text evidence="2">The sequence shown here is derived from an EMBL/GenBank/DDBJ whole genome shotgun (WGS) entry which is preliminary data.</text>
</comment>
<protein>
    <submittedName>
        <fullName evidence="2">Uncharacterized protein</fullName>
    </submittedName>
</protein>
<gene>
    <name evidence="2" type="ORF">ERJ77_21685</name>
</gene>
<feature type="non-terminal residue" evidence="2">
    <location>
        <position position="1"/>
    </location>
</feature>
<reference evidence="2" key="1">
    <citation type="journal article" date="2021" name="PeerJ">
        <title>Analysis of 44 Vibrio anguillarum genomes reveals high genetic diversity.</title>
        <authorList>
            <person name="Hansen M.J."/>
            <person name="Dalsgaard I."/>
        </authorList>
    </citation>
    <scope>NUCLEOTIDE SEQUENCE</scope>
    <source>
        <strain evidence="2">850617-1/1</strain>
    </source>
</reference>
<proteinExistence type="predicted"/>
<dbReference type="EMBL" id="SCLC01000579">
    <property type="protein sequence ID" value="MBF4437049.1"/>
    <property type="molecule type" value="Genomic_DNA"/>
</dbReference>
<feature type="coiled-coil region" evidence="1">
    <location>
        <begin position="51"/>
        <end position="78"/>
    </location>
</feature>
<evidence type="ECO:0000313" key="3">
    <source>
        <dbReference type="Proteomes" id="UP000786185"/>
    </source>
</evidence>
<dbReference type="Proteomes" id="UP000786185">
    <property type="component" value="Unassembled WGS sequence"/>
</dbReference>
<evidence type="ECO:0000256" key="1">
    <source>
        <dbReference type="SAM" id="Coils"/>
    </source>
</evidence>
<accession>A0AAW4BI44</accession>
<organism evidence="2 3">
    <name type="scientific">Vibrio anguillarum</name>
    <name type="common">Listonella anguillarum</name>
    <dbReference type="NCBI Taxonomy" id="55601"/>
    <lineage>
        <taxon>Bacteria</taxon>
        <taxon>Pseudomonadati</taxon>
        <taxon>Pseudomonadota</taxon>
        <taxon>Gammaproteobacteria</taxon>
        <taxon>Vibrionales</taxon>
        <taxon>Vibrionaceae</taxon>
        <taxon>Vibrio</taxon>
    </lineage>
</organism>
<name>A0AAW4BI44_VIBAN</name>